<feature type="compositionally biased region" description="Low complexity" evidence="4">
    <location>
        <begin position="583"/>
        <end position="595"/>
    </location>
</feature>
<evidence type="ECO:0000256" key="3">
    <source>
        <dbReference type="ARBA" id="ARBA00023136"/>
    </source>
</evidence>
<feature type="region of interest" description="Disordered" evidence="4">
    <location>
        <begin position="634"/>
        <end position="653"/>
    </location>
</feature>
<feature type="compositionally biased region" description="Basic and acidic residues" evidence="4">
    <location>
        <begin position="635"/>
        <end position="648"/>
    </location>
</feature>
<dbReference type="GO" id="GO:0012505">
    <property type="term" value="C:endomembrane system"/>
    <property type="evidence" value="ECO:0007669"/>
    <property type="project" value="UniProtKB-SubCell"/>
</dbReference>
<keyword evidence="3" id="KW-0472">Membrane</keyword>
<evidence type="ECO:0000259" key="5">
    <source>
        <dbReference type="PROSITE" id="PS50275"/>
    </source>
</evidence>
<keyword evidence="2" id="KW-0378">Hydrolase</keyword>
<dbReference type="Pfam" id="PF02383">
    <property type="entry name" value="Syja_N"/>
    <property type="match status" value="1"/>
</dbReference>
<evidence type="ECO:0000256" key="1">
    <source>
        <dbReference type="ARBA" id="ARBA00004308"/>
    </source>
</evidence>
<accession>A0A7S3K120</accession>
<dbReference type="PANTHER" id="PTHR45738:SF5">
    <property type="entry name" value="POLYPHOSPHOINOSITIDE PHOSPHATASE"/>
    <property type="match status" value="1"/>
</dbReference>
<dbReference type="GO" id="GO:0043813">
    <property type="term" value="F:phosphatidylinositol-3,5-bisphosphate 5-phosphatase activity"/>
    <property type="evidence" value="ECO:0007669"/>
    <property type="project" value="InterPro"/>
</dbReference>
<feature type="compositionally biased region" description="Low complexity" evidence="4">
    <location>
        <begin position="473"/>
        <end position="482"/>
    </location>
</feature>
<dbReference type="InterPro" id="IPR043573">
    <property type="entry name" value="Fig4-like"/>
</dbReference>
<dbReference type="PROSITE" id="PS50275">
    <property type="entry name" value="SAC"/>
    <property type="match status" value="1"/>
</dbReference>
<evidence type="ECO:0000256" key="4">
    <source>
        <dbReference type="SAM" id="MobiDB-lite"/>
    </source>
</evidence>
<feature type="region of interest" description="Disordered" evidence="4">
    <location>
        <begin position="473"/>
        <end position="504"/>
    </location>
</feature>
<feature type="region of interest" description="Disordered" evidence="4">
    <location>
        <begin position="574"/>
        <end position="611"/>
    </location>
</feature>
<feature type="compositionally biased region" description="Basic and acidic residues" evidence="4">
    <location>
        <begin position="596"/>
        <end position="611"/>
    </location>
</feature>
<feature type="domain" description="SAC" evidence="5">
    <location>
        <begin position="44"/>
        <end position="383"/>
    </location>
</feature>
<organism evidence="6">
    <name type="scientific">Aureoumbra lagunensis</name>
    <dbReference type="NCBI Taxonomy" id="44058"/>
    <lineage>
        <taxon>Eukaryota</taxon>
        <taxon>Sar</taxon>
        <taxon>Stramenopiles</taxon>
        <taxon>Ochrophyta</taxon>
        <taxon>Pelagophyceae</taxon>
        <taxon>Pelagomonadales</taxon>
        <taxon>Aureoumbra</taxon>
    </lineage>
</organism>
<dbReference type="GO" id="GO:0046856">
    <property type="term" value="P:phosphatidylinositol dephosphorylation"/>
    <property type="evidence" value="ECO:0007669"/>
    <property type="project" value="InterPro"/>
</dbReference>
<evidence type="ECO:0000313" key="6">
    <source>
        <dbReference type="EMBL" id="CAE0369967.1"/>
    </source>
</evidence>
<gene>
    <name evidence="6" type="ORF">ALAG00032_LOCUS10731</name>
</gene>
<dbReference type="InterPro" id="IPR002013">
    <property type="entry name" value="SAC_dom"/>
</dbReference>
<evidence type="ECO:0000256" key="2">
    <source>
        <dbReference type="ARBA" id="ARBA00022801"/>
    </source>
</evidence>
<dbReference type="PANTHER" id="PTHR45738">
    <property type="entry name" value="POLYPHOSPHOINOSITIDE PHOSPHATASE"/>
    <property type="match status" value="1"/>
</dbReference>
<protein>
    <recommendedName>
        <fullName evidence="5">SAC domain-containing protein</fullName>
    </recommendedName>
</protein>
<proteinExistence type="predicted"/>
<sequence>MIALKPEKTANADQSVLKALVSDVHRRLNPTQREIAEQRYLGLFQFLDLTKDFFFSYTYDLTRTLQHNMTALPPLTSAQFKGNPPARDMFTWNAHLAQSLIPNDTLWVVHLIHGAFAQRKCSFFGKIVNLALVARRSRYFAGTRYLKRGVSDTGHVANDVEIEQIVHEEGAHGIFFCLVQVRGSIPIYWTQETSVTMPKPPIILNRIDPTYTATRLHFADLFTRYAAPIIVLDLTKQSEKREREMIVSNEYRQAIEHLNVDAQDSAQIRYCALDFSQISKHRELNVLDSLEDVAKWSLQETNFFCSYNNTFNKQLGAVRTNCIDCLDRTNVAQFTIGAHALSQMLAFTSSNTHAILESSNQAILILMELYSTVGDSISLQYGGSEAHKKMSQQSDISTTKHKELLTSIRRYYSNAFTDRLKQDAINVFLGNFVPGDSLDLWELDSDYYLHNFHVQTGTVLSMKAQRAAWLSASSSESDSSQGSEEEEESQSYQRRSRGRARVERRCQRQKKILQQWWRTALAEFQSIPTDFDAPPPELTTIMTQFERMYQPHKLTQFDKLFAHEFSVPLVLAKQQQEPPPTPISSSTGSQTISHQQKNENTEIIEENSKLQRSEDTKITLRRFVRAFIPRSSTSIDHEEQNRSQREQSDWLQESSIDSSYNLASIPFVGSSDPNHDDTYGEAEYGEYVRCAMDPSRLGCTMKAYEASPAGANAYKEFAVSLKENDMRATDVQAVYESSRQAGIAYTIPLGRYEGLPQSVIARDVVAIVYEELDAVTGTDFSRLTQNSQVADTLAASCVPRLRKRSSGNDALSEQDALSMYAFPQTNFDVPGIISRISYDLSSLSRAKSLYFDYLTAEHLASARSRYSTTSSIILYCTYFNMEERFADRAMLHILHESFESKEDNYSSSQQQEQAEEQNKLSVHFDQIATDLYARRNNKFMLFNEIAATGAVHTQMFPKEVQSRSDAKGSTFSSHQQKNFSAASKNYNQTIILHSSSLAASFSS</sequence>
<reference evidence="6" key="1">
    <citation type="submission" date="2021-01" db="EMBL/GenBank/DDBJ databases">
        <authorList>
            <person name="Corre E."/>
            <person name="Pelletier E."/>
            <person name="Niang G."/>
            <person name="Scheremetjew M."/>
            <person name="Finn R."/>
            <person name="Kale V."/>
            <person name="Holt S."/>
            <person name="Cochrane G."/>
            <person name="Meng A."/>
            <person name="Brown T."/>
            <person name="Cohen L."/>
        </authorList>
    </citation>
    <scope>NUCLEOTIDE SEQUENCE</scope>
    <source>
        <strain evidence="6">CCMP1510</strain>
    </source>
</reference>
<dbReference type="AlphaFoldDB" id="A0A7S3K120"/>
<comment type="subcellular location">
    <subcellularLocation>
        <location evidence="1">Endomembrane system</location>
    </subcellularLocation>
</comment>
<dbReference type="EMBL" id="HBIJ01016104">
    <property type="protein sequence ID" value="CAE0369967.1"/>
    <property type="molecule type" value="Transcribed_RNA"/>
</dbReference>
<name>A0A7S3K120_9STRA</name>